<dbReference type="NCBIfam" id="TIGR01167">
    <property type="entry name" value="LPXTG_anchor"/>
    <property type="match status" value="1"/>
</dbReference>
<feature type="compositionally biased region" description="Low complexity" evidence="5">
    <location>
        <begin position="1513"/>
        <end position="1562"/>
    </location>
</feature>
<dbReference type="Proteomes" id="UP000276940">
    <property type="component" value="Unassembled WGS sequence"/>
</dbReference>
<organism evidence="8 9">
    <name type="scientific">Limosilactobacillus reuteri</name>
    <name type="common">Lactobacillus reuteri</name>
    <dbReference type="NCBI Taxonomy" id="1598"/>
    <lineage>
        <taxon>Bacteria</taxon>
        <taxon>Bacillati</taxon>
        <taxon>Bacillota</taxon>
        <taxon>Bacilli</taxon>
        <taxon>Lactobacillales</taxon>
        <taxon>Lactobacillaceae</taxon>
        <taxon>Limosilactobacillus</taxon>
    </lineage>
</organism>
<accession>A0A3M6SGZ5</accession>
<dbReference type="Gene3D" id="3.10.20.470">
    <property type="match status" value="2"/>
</dbReference>
<sequence>MTAKNNQVERLTKNMPITQRFALRKLSVGVVSVLLGTSIALGLNGETAQADTSANRITPQPAAAQTTLPAVVSTNDSQSNINTMTSTSKELTPTTPVDETAYTVTNVKAASEQGNGTDHTGRTNLAFDLDLDIANHEIKSGNYINVSMGIPYQLTANDQQHILSYGGGASQTMPININYQATSGESYSTVIGYMRPVAANNRSYAISSPNSQVVKDLQDVTWEASQNNNTLGSNGNGGSNDSYQIVFNDELENIKTKYGKNNLSLARLHFNLTWHNITGFNLDEAPLDTRYFHLYSSTATAPTMLVPQNDIQIGNRRFTSGFKIPVEAQVKPADNFNQTIIPQSSSEYAVHTWYYNQQTKTWSIGDEAVRYPDHEETVALAAQSESGVKLGKHFTITVTKPADNDQVDYQFISATGVKNALEKSIVSHYKDYDLDPVIDVSNTYVTRKMISTTAPAITVKSTDSSDGLTRTYDVTVASDYIGFRKDTGIGLINWRPKKLSGVLPPANIKDPNADQIFIKGYYQGVALKDTVLQNYLEQHPWKLTVTNEQGQELVNQEAGYYLQPYVYRNDTTSNSGILTGKVNNVENRQVKETIHYLYKDTGKEAVPTYTTKLGFARINDDGQWLAWTPANDTFVAVDVPVIPGYHAVDEGGNPVKAIAAITVNHDSPNVDITVYYVADPQVLTYTVIDKDTQKVLENQVPLANGLSDEPLPTDTAAKYQQVIQGYQDKGYYLVSADKLPAAFDDNPNVNQNVTIYVAKRNQLHSEERTVTRTISYYDKDTGKQLDIPQVKQAVKFTRQAVISGQDGSLLGYSLDGKQDSHGNYLVEETNGDKAWTPATGEWAASTNPILTEKGYGLAEDTNGQAYPLVAEGHPTALSGDEEVKVFYPEKVIVTNEELPVKRIVNYVYANGPQKGAVAAPSVHQQVTFTRSKKVNQVTGETKVGEWTTKDDQFAAVNSPAIDYYTPSQVTVAVMQAKPDDPDITVTVEYKTAPNAVTYTIIDDTDDKTLVDHQSLTSGFADEALPASATAAYQGAIDHYRQLGYTIVSEDKLPSKFTHIDQNVVVHILMKNSLQVEHQTTTRTITYYDRATDKQIMIEGITEPVIQQATFARQAIVAGPHHQIIGYTLNQQRDQNGNYLVEVPLANADQAWKLERGGWPASPNPDLQKYGYAAPEDTKGNPYPVVASGQPTALMPSESVKVYYQPRMTSKEEQVQSLRTIHYVYANGPRKGETAAPDVQQVVTFARLLTTNEVTKEVNRGEWQVLQSETIKDGQAVIESDPTSFAAVASPSIKGYTPDQTVVASALATQGEQPIEVTVNYTTEPHEITYSVIDDATGLTLINHARLGSGYADEQLPLAMREDYQNVSAHYEQLGYKLVSQETLPATFADHDLNVIIHLTHGTEKVTEQRIINEDIRYEFVEGGIAAPSYQAAPIVFTRDGLTDQVTGKTSWESWEPVSDHFTPVVSPLLAGYTPSDQQIDEQYVTADSQDLHFIVLYSKDPVKPHPTPDEPDVPVTPIVPVTPVNPEKPASSSSAGSTPAQPDEPSQTDTPSSSGSASTQPSETPKSDGPTSSAADVPASSAVPNSAEPVVPEIPATPTSTVPVTSETPASQPNLPTSTGREVNSTPAKAVSAAGESPVNEMPVSEPVTVHAVKGDVTPTIGKNTSSTVSQKLPQTGNQHQSIWRVILGAFLGLFGISLGKRRKKNS</sequence>
<evidence type="ECO:0000259" key="7">
    <source>
        <dbReference type="PROSITE" id="PS50847"/>
    </source>
</evidence>
<keyword evidence="2" id="KW-0964">Secreted</keyword>
<evidence type="ECO:0000256" key="3">
    <source>
        <dbReference type="ARBA" id="ARBA00022729"/>
    </source>
</evidence>
<keyword evidence="6" id="KW-0472">Membrane</keyword>
<feature type="compositionally biased region" description="Polar residues" evidence="5">
    <location>
        <begin position="1612"/>
        <end position="1627"/>
    </location>
</feature>
<comment type="caution">
    <text evidence="8">The sequence shown here is derived from an EMBL/GenBank/DDBJ whole genome shotgun (WGS) entry which is preliminary data.</text>
</comment>
<gene>
    <name evidence="8" type="ORF">C5O77_00850</name>
</gene>
<feature type="transmembrane region" description="Helical" evidence="6">
    <location>
        <begin position="1682"/>
        <end position="1700"/>
    </location>
</feature>
<evidence type="ECO:0000256" key="1">
    <source>
        <dbReference type="ARBA" id="ARBA00022512"/>
    </source>
</evidence>
<keyword evidence="4" id="KW-0572">Peptidoglycan-anchor</keyword>
<name>A0A3M6SGZ5_LIMRT</name>
<keyword evidence="3" id="KW-0732">Signal</keyword>
<proteinExistence type="predicted"/>
<dbReference type="Pfam" id="PF17966">
    <property type="entry name" value="Muc_B2"/>
    <property type="match status" value="5"/>
</dbReference>
<dbReference type="InterPro" id="IPR019931">
    <property type="entry name" value="LPXTG_anchor"/>
</dbReference>
<feature type="domain" description="Gram-positive cocci surface proteins LPxTG" evidence="7">
    <location>
        <begin position="1673"/>
        <end position="1707"/>
    </location>
</feature>
<dbReference type="InterPro" id="IPR041495">
    <property type="entry name" value="Mub_B2"/>
</dbReference>
<evidence type="ECO:0000256" key="4">
    <source>
        <dbReference type="ARBA" id="ARBA00023088"/>
    </source>
</evidence>
<keyword evidence="6" id="KW-0812">Transmembrane</keyword>
<evidence type="ECO:0000256" key="6">
    <source>
        <dbReference type="SAM" id="Phobius"/>
    </source>
</evidence>
<reference evidence="8 9" key="1">
    <citation type="journal article" date="2018" name="J Appl Environ Microbiol">
        <title>The gut symbionts Lactobacillus reuteri R2lc and 2010 encode a polyketide synthase cluster that activates the mammalian aryl-hydrocarbon receptor.</title>
        <authorList>
            <person name="Ozcam M."/>
            <person name="Roos S."/>
            <person name="Van Pijkeren J.P."/>
        </authorList>
    </citation>
    <scope>NUCLEOTIDE SEQUENCE [LARGE SCALE GENOMIC DNA]</scope>
    <source>
        <strain evidence="8 9">R2lc</strain>
    </source>
</reference>
<keyword evidence="1" id="KW-0134">Cell wall</keyword>
<dbReference type="PROSITE" id="PS50847">
    <property type="entry name" value="GRAM_POS_ANCHORING"/>
    <property type="match status" value="1"/>
</dbReference>
<evidence type="ECO:0000256" key="5">
    <source>
        <dbReference type="SAM" id="MobiDB-lite"/>
    </source>
</evidence>
<evidence type="ECO:0000256" key="2">
    <source>
        <dbReference type="ARBA" id="ARBA00022525"/>
    </source>
</evidence>
<evidence type="ECO:0000313" key="9">
    <source>
        <dbReference type="Proteomes" id="UP000276940"/>
    </source>
</evidence>
<evidence type="ECO:0000313" key="8">
    <source>
        <dbReference type="EMBL" id="RMX26723.1"/>
    </source>
</evidence>
<dbReference type="Pfam" id="PF04650">
    <property type="entry name" value="YSIRK_signal"/>
    <property type="match status" value="1"/>
</dbReference>
<keyword evidence="6" id="KW-1133">Transmembrane helix</keyword>
<dbReference type="EMBL" id="PTLS01000009">
    <property type="protein sequence ID" value="RMX26723.1"/>
    <property type="molecule type" value="Genomic_DNA"/>
</dbReference>
<dbReference type="InterPro" id="IPR041558">
    <property type="entry name" value="MucBP_2"/>
</dbReference>
<protein>
    <submittedName>
        <fullName evidence="8">YSIRK signal domain/LPXTG anchor domain surface protein</fullName>
    </submittedName>
</protein>
<dbReference type="InterPro" id="IPR005877">
    <property type="entry name" value="YSIRK_signal_dom"/>
</dbReference>
<feature type="region of interest" description="Disordered" evidence="5">
    <location>
        <begin position="1502"/>
        <end position="1644"/>
    </location>
</feature>
<feature type="transmembrane region" description="Helical" evidence="6">
    <location>
        <begin position="21"/>
        <end position="43"/>
    </location>
</feature>
<dbReference type="NCBIfam" id="TIGR01168">
    <property type="entry name" value="YSIRK_signal"/>
    <property type="match status" value="1"/>
</dbReference>
<feature type="compositionally biased region" description="Low complexity" evidence="5">
    <location>
        <begin position="1570"/>
        <end position="1611"/>
    </location>
</feature>
<dbReference type="Pfam" id="PF17965">
    <property type="entry name" value="MucBP_2"/>
    <property type="match status" value="1"/>
</dbReference>
<dbReference type="Gene3D" id="2.60.40.4300">
    <property type="match status" value="6"/>
</dbReference>
<dbReference type="Pfam" id="PF00746">
    <property type="entry name" value="Gram_pos_anchor"/>
    <property type="match status" value="1"/>
</dbReference>
<dbReference type="RefSeq" id="WP_124215961.1">
    <property type="nucleotide sequence ID" value="NZ_PTLS01000009.1"/>
</dbReference>